<keyword evidence="9" id="KW-0969">Cilium</keyword>
<dbReference type="PANTHER" id="PTHR36307:SF1">
    <property type="entry name" value="FLAGELLA BASAL BODY P-RING FORMATION PROTEIN FLGA"/>
    <property type="match status" value="1"/>
</dbReference>
<dbReference type="InterPro" id="IPR017585">
    <property type="entry name" value="SAF_FlgA"/>
</dbReference>
<dbReference type="RefSeq" id="WP_206574494.1">
    <property type="nucleotide sequence ID" value="NZ_JAFKCV010000008.1"/>
</dbReference>
<dbReference type="Gene3D" id="2.30.30.760">
    <property type="match status" value="1"/>
</dbReference>
<feature type="signal peptide" evidence="7">
    <location>
        <begin position="1"/>
        <end position="25"/>
    </location>
</feature>
<comment type="similarity">
    <text evidence="2 7">Belongs to the FlgA family.</text>
</comment>
<comment type="caution">
    <text evidence="9">The sequence shown here is derived from an EMBL/GenBank/DDBJ whole genome shotgun (WGS) entry which is preliminary data.</text>
</comment>
<dbReference type="Proteomes" id="UP000664654">
    <property type="component" value="Unassembled WGS sequence"/>
</dbReference>
<name>A0A939IRS0_9ALTE</name>
<proteinExistence type="inferred from homology"/>
<comment type="subcellular location">
    <subcellularLocation>
        <location evidence="1 7">Periplasm</location>
    </subcellularLocation>
</comment>
<evidence type="ECO:0000256" key="6">
    <source>
        <dbReference type="ARBA" id="ARBA00025643"/>
    </source>
</evidence>
<keyword evidence="9" id="KW-0282">Flagellum</keyword>
<dbReference type="CDD" id="cd11614">
    <property type="entry name" value="SAF_CpaB_FlgA_like"/>
    <property type="match status" value="1"/>
</dbReference>
<dbReference type="NCBIfam" id="TIGR03170">
    <property type="entry name" value="flgA_cterm"/>
    <property type="match status" value="1"/>
</dbReference>
<feature type="chain" id="PRO_5038165017" description="Flagella basal body P-ring formation protein FlgA" evidence="7">
    <location>
        <begin position="26"/>
        <end position="234"/>
    </location>
</feature>
<comment type="function">
    <text evidence="6 7">Involved in the assembly process of the P-ring formation. It may associate with FlgF on the rod constituting a structure essential for the P-ring assembly or may act as a modulator protein for the P-ring assembly.</text>
</comment>
<keyword evidence="7" id="KW-1005">Bacterial flagellum biogenesis</keyword>
<keyword evidence="9" id="KW-0966">Cell projection</keyword>
<evidence type="ECO:0000313" key="9">
    <source>
        <dbReference type="EMBL" id="MBN7826379.1"/>
    </source>
</evidence>
<evidence type="ECO:0000256" key="7">
    <source>
        <dbReference type="RuleBase" id="RU362063"/>
    </source>
</evidence>
<keyword evidence="10" id="KW-1185">Reference proteome</keyword>
<reference evidence="9" key="1">
    <citation type="submission" date="2021-03" db="EMBL/GenBank/DDBJ databases">
        <title>novel species isolated from a fishpond in China.</title>
        <authorList>
            <person name="Lu H."/>
            <person name="Cai Z."/>
        </authorList>
    </citation>
    <scope>NUCLEOTIDE SEQUENCE</scope>
    <source>
        <strain evidence="9">JCM 30855</strain>
    </source>
</reference>
<dbReference type="GO" id="GO:0044780">
    <property type="term" value="P:bacterial-type flagellum assembly"/>
    <property type="evidence" value="ECO:0007669"/>
    <property type="project" value="InterPro"/>
</dbReference>
<keyword evidence="4 7" id="KW-0732">Signal</keyword>
<dbReference type="InterPro" id="IPR039246">
    <property type="entry name" value="Flagellar_FlgA"/>
</dbReference>
<dbReference type="SMART" id="SM00858">
    <property type="entry name" value="SAF"/>
    <property type="match status" value="1"/>
</dbReference>
<sequence>MNNLASILRTLTFFSLATAALPVLASNVAHQMVSDAARAYVLAQVSGQTGSAASIEVDVSPIDERIQVPQCAAPLDASASSNSLSQANVTVRVSCADTGWFLYVMARVRQMQPVVVTSVPLSPGTLLDRDQLEVVNLEINQLRGTTYTAIDELVGVRVKRRLRAGQPLVPSQLCFVCKGDNVVINASVGGLQIQASGVAEQDGNLGDNIMVKNTSSNKNIDARVISSSEVSVNI</sequence>
<dbReference type="Gene3D" id="3.90.1210.10">
    <property type="entry name" value="Antifreeze-like/N-acetylneuraminic acid synthase C-terminal domain"/>
    <property type="match status" value="1"/>
</dbReference>
<organism evidence="9 10">
    <name type="scientific">Bowmanella dokdonensis</name>
    <dbReference type="NCBI Taxonomy" id="751969"/>
    <lineage>
        <taxon>Bacteria</taxon>
        <taxon>Pseudomonadati</taxon>
        <taxon>Pseudomonadota</taxon>
        <taxon>Gammaproteobacteria</taxon>
        <taxon>Alteromonadales</taxon>
        <taxon>Alteromonadaceae</taxon>
        <taxon>Bowmanella</taxon>
    </lineage>
</organism>
<dbReference type="Pfam" id="PF17656">
    <property type="entry name" value="ChapFlgA_N"/>
    <property type="match status" value="1"/>
</dbReference>
<accession>A0A939IRS0</accession>
<dbReference type="PANTHER" id="PTHR36307">
    <property type="entry name" value="FLAGELLA BASAL BODY P-RING FORMATION PROTEIN FLGA"/>
    <property type="match status" value="1"/>
</dbReference>
<dbReference type="InterPro" id="IPR013974">
    <property type="entry name" value="SAF"/>
</dbReference>
<evidence type="ECO:0000259" key="8">
    <source>
        <dbReference type="SMART" id="SM00858"/>
    </source>
</evidence>
<evidence type="ECO:0000256" key="3">
    <source>
        <dbReference type="ARBA" id="ARBA00014754"/>
    </source>
</evidence>
<keyword evidence="5 7" id="KW-0574">Periplasm</keyword>
<evidence type="ECO:0000256" key="5">
    <source>
        <dbReference type="ARBA" id="ARBA00022764"/>
    </source>
</evidence>
<evidence type="ECO:0000256" key="4">
    <source>
        <dbReference type="ARBA" id="ARBA00022729"/>
    </source>
</evidence>
<feature type="domain" description="SAF" evidence="8">
    <location>
        <begin position="112"/>
        <end position="174"/>
    </location>
</feature>
<dbReference type="AlphaFoldDB" id="A0A939IRS0"/>
<dbReference type="GO" id="GO:0042597">
    <property type="term" value="C:periplasmic space"/>
    <property type="evidence" value="ECO:0007669"/>
    <property type="project" value="UniProtKB-SubCell"/>
</dbReference>
<dbReference type="Pfam" id="PF13144">
    <property type="entry name" value="ChapFlgA"/>
    <property type="match status" value="1"/>
</dbReference>
<dbReference type="InterPro" id="IPR041231">
    <property type="entry name" value="FlgA_N"/>
</dbReference>
<dbReference type="EMBL" id="JAFKCV010000008">
    <property type="protein sequence ID" value="MBN7826379.1"/>
    <property type="molecule type" value="Genomic_DNA"/>
</dbReference>
<protein>
    <recommendedName>
        <fullName evidence="3 7">Flagella basal body P-ring formation protein FlgA</fullName>
    </recommendedName>
</protein>
<gene>
    <name evidence="9" type="primary">flgA</name>
    <name evidence="9" type="ORF">J0A66_14180</name>
</gene>
<evidence type="ECO:0000256" key="2">
    <source>
        <dbReference type="ARBA" id="ARBA00010474"/>
    </source>
</evidence>
<evidence type="ECO:0000256" key="1">
    <source>
        <dbReference type="ARBA" id="ARBA00004418"/>
    </source>
</evidence>
<evidence type="ECO:0000313" key="10">
    <source>
        <dbReference type="Proteomes" id="UP000664654"/>
    </source>
</evidence>